<dbReference type="AlphaFoldDB" id="A0A9Q1QI39"/>
<feature type="compositionally biased region" description="Low complexity" evidence="1">
    <location>
        <begin position="12"/>
        <end position="23"/>
    </location>
</feature>
<protein>
    <submittedName>
        <fullName evidence="2">Uncharacterized protein</fullName>
    </submittedName>
</protein>
<feature type="region of interest" description="Disordered" evidence="1">
    <location>
        <begin position="265"/>
        <end position="326"/>
    </location>
</feature>
<feature type="region of interest" description="Disordered" evidence="1">
    <location>
        <begin position="1"/>
        <end position="130"/>
    </location>
</feature>
<evidence type="ECO:0000313" key="2">
    <source>
        <dbReference type="EMBL" id="KAJ8441165.1"/>
    </source>
</evidence>
<proteinExistence type="predicted"/>
<feature type="region of interest" description="Disordered" evidence="1">
    <location>
        <begin position="165"/>
        <end position="196"/>
    </location>
</feature>
<feature type="compositionally biased region" description="Low complexity" evidence="1">
    <location>
        <begin position="85"/>
        <end position="97"/>
    </location>
</feature>
<dbReference type="Proteomes" id="UP001153076">
    <property type="component" value="Unassembled WGS sequence"/>
</dbReference>
<feature type="compositionally biased region" description="Low complexity" evidence="1">
    <location>
        <begin position="639"/>
        <end position="650"/>
    </location>
</feature>
<dbReference type="EMBL" id="JAKOGI010000174">
    <property type="protein sequence ID" value="KAJ8441165.1"/>
    <property type="molecule type" value="Genomic_DNA"/>
</dbReference>
<comment type="caution">
    <text evidence="2">The sequence shown here is derived from an EMBL/GenBank/DDBJ whole genome shotgun (WGS) entry which is preliminary data.</text>
</comment>
<sequence length="662" mass="73463">MEPDINPPTQPPSLKLSEPLEPLVRQPPVLSSSTQVPQPHRPITPPHRPITPVLSPSMQVPQPSSGVPWPPTRPIRPPTRPIRPPTTSTRVVTRASAEAFRCSGEQTGVPRPPTHSLQPPTASTTAVTGASTEAFRRSGEIAQQRSNGGSKPIMQDQIVQRLTRSTAGSKQIVQKLGQPTSLNEGSESQPTLQSQPGASVAALWPVHMPTSQIVVGRPLVCPSTIRFGPFQPSSATIGSNPPCQAAVVVGTSQTINPTPATVKVARGGTQQEVHQKTGSPSQASRESPSNGNKEDLARSSPSQSIDKEKGHVGGKQKKISMSKSTRSSRLSWKDNIQFDAKEEVLTIAKFLYIFWPTNQNWFWKMFSNNDQGNEEVINRSILHRDVMNYKQAVRFCVAFNNYNQPIRKGGYIFVRFLGYIARLERFCPIGTSSWHKLNKTYKAGIVEMVRVRLWLKLVEMHELRKRVVIQLVLLVTLKSELTFLLIIFILISLKLWWNEASAKVQERLLSSSPSKTQVEIENELFDELMYEEENPKRPIDFGFNVDRSDVFGVNSILRKRGYIFPDNNMELKRVKEKLASQKAMFLLMLKAVHNGKITDEFLDATEAALRIAVRMQYKLGLKLFPATAYGHAINDVPQESSGNNLSNESGPAGPSTSASQVN</sequence>
<feature type="compositionally biased region" description="Low complexity" evidence="1">
    <location>
        <begin position="121"/>
        <end position="130"/>
    </location>
</feature>
<organism evidence="2 3">
    <name type="scientific">Carnegiea gigantea</name>
    <dbReference type="NCBI Taxonomy" id="171969"/>
    <lineage>
        <taxon>Eukaryota</taxon>
        <taxon>Viridiplantae</taxon>
        <taxon>Streptophyta</taxon>
        <taxon>Embryophyta</taxon>
        <taxon>Tracheophyta</taxon>
        <taxon>Spermatophyta</taxon>
        <taxon>Magnoliopsida</taxon>
        <taxon>eudicotyledons</taxon>
        <taxon>Gunneridae</taxon>
        <taxon>Pentapetalae</taxon>
        <taxon>Caryophyllales</taxon>
        <taxon>Cactineae</taxon>
        <taxon>Cactaceae</taxon>
        <taxon>Cactoideae</taxon>
        <taxon>Echinocereeae</taxon>
        <taxon>Carnegiea</taxon>
    </lineage>
</organism>
<feature type="compositionally biased region" description="Pro residues" evidence="1">
    <location>
        <begin position="1"/>
        <end position="11"/>
    </location>
</feature>
<feature type="compositionally biased region" description="Polar residues" evidence="1">
    <location>
        <begin position="54"/>
        <end position="65"/>
    </location>
</feature>
<feature type="compositionally biased region" description="Pro residues" evidence="1">
    <location>
        <begin position="39"/>
        <end position="49"/>
    </location>
</feature>
<feature type="compositionally biased region" description="Polar residues" evidence="1">
    <location>
        <begin position="268"/>
        <end position="291"/>
    </location>
</feature>
<keyword evidence="3" id="KW-1185">Reference proteome</keyword>
<accession>A0A9Q1QI39</accession>
<dbReference type="OrthoDB" id="1739350at2759"/>
<feature type="compositionally biased region" description="Pro residues" evidence="1">
    <location>
        <begin position="68"/>
        <end position="84"/>
    </location>
</feature>
<name>A0A9Q1QI39_9CARY</name>
<reference evidence="2" key="1">
    <citation type="submission" date="2022-04" db="EMBL/GenBank/DDBJ databases">
        <title>Carnegiea gigantea Genome sequencing and assembly v2.</title>
        <authorList>
            <person name="Copetti D."/>
            <person name="Sanderson M.J."/>
            <person name="Burquez A."/>
            <person name="Wojciechowski M.F."/>
        </authorList>
    </citation>
    <scope>NUCLEOTIDE SEQUENCE</scope>
    <source>
        <strain evidence="2">SGP5-SGP5p</strain>
        <tissue evidence="2">Aerial part</tissue>
    </source>
</reference>
<gene>
    <name evidence="2" type="ORF">Cgig2_024894</name>
</gene>
<evidence type="ECO:0000256" key="1">
    <source>
        <dbReference type="SAM" id="MobiDB-lite"/>
    </source>
</evidence>
<feature type="region of interest" description="Disordered" evidence="1">
    <location>
        <begin position="639"/>
        <end position="662"/>
    </location>
</feature>
<evidence type="ECO:0000313" key="3">
    <source>
        <dbReference type="Proteomes" id="UP001153076"/>
    </source>
</evidence>